<dbReference type="OrthoDB" id="2454247at2"/>
<dbReference type="Pfam" id="PF11148">
    <property type="entry name" value="DUF2922"/>
    <property type="match status" value="1"/>
</dbReference>
<dbReference type="InterPro" id="IPR021321">
    <property type="entry name" value="DUF2922"/>
</dbReference>
<name>A0A1Q2KY38_9BACL</name>
<organism evidence="1 2">
    <name type="scientific">Planococcus lenghuensis</name>
    <dbReference type="NCBI Taxonomy" id="2213202"/>
    <lineage>
        <taxon>Bacteria</taxon>
        <taxon>Bacillati</taxon>
        <taxon>Bacillota</taxon>
        <taxon>Bacilli</taxon>
        <taxon>Bacillales</taxon>
        <taxon>Caryophanaceae</taxon>
        <taxon>Planococcus</taxon>
    </lineage>
</organism>
<sequence>MAKTLELSFESALGKEVTFSVEAPREDLTAAELKTGMDSIIALGVFAVEGSPFAVAKGARIVERNIQDYEI</sequence>
<evidence type="ECO:0000313" key="1">
    <source>
        <dbReference type="EMBL" id="AQQ53063.1"/>
    </source>
</evidence>
<evidence type="ECO:0000313" key="2">
    <source>
        <dbReference type="Proteomes" id="UP000188184"/>
    </source>
</evidence>
<dbReference type="RefSeq" id="WP_077588945.1">
    <property type="nucleotide sequence ID" value="NZ_CP019640.1"/>
</dbReference>
<keyword evidence="2" id="KW-1185">Reference proteome</keyword>
<proteinExistence type="predicted"/>
<gene>
    <name evidence="1" type="ORF">B0X71_08135</name>
</gene>
<dbReference type="KEGG" id="pmar:B0X71_08135"/>
<accession>A0A1Q2KY38</accession>
<protein>
    <recommendedName>
        <fullName evidence="3">DUF2922 domain-containing protein</fullName>
    </recommendedName>
</protein>
<dbReference type="Proteomes" id="UP000188184">
    <property type="component" value="Chromosome"/>
</dbReference>
<reference evidence="1 2" key="1">
    <citation type="submission" date="2017-02" db="EMBL/GenBank/DDBJ databases">
        <title>The complete genomic sequence of a novel cold adapted crude oil-degrading bacterium Planococcus qaidamina Y42.</title>
        <authorList>
            <person name="Yang R."/>
        </authorList>
    </citation>
    <scope>NUCLEOTIDE SEQUENCE [LARGE SCALE GENOMIC DNA]</scope>
    <source>
        <strain evidence="1 2">Y42</strain>
    </source>
</reference>
<dbReference type="EMBL" id="CP019640">
    <property type="protein sequence ID" value="AQQ53063.1"/>
    <property type="molecule type" value="Genomic_DNA"/>
</dbReference>
<evidence type="ECO:0008006" key="3">
    <source>
        <dbReference type="Google" id="ProtNLM"/>
    </source>
</evidence>
<dbReference type="AlphaFoldDB" id="A0A1Q2KY38"/>